<keyword evidence="3" id="KW-1185">Reference proteome</keyword>
<sequence length="90" mass="9932">MYQQHACVKTNQQIFGAAAAFAHHQPAQDFRQRGRDLPAQLGLADGYGTDGLVDDVRRDAAQSGFHFRKFGHGRARRGGFGKRDYKGKAA</sequence>
<evidence type="ECO:0000313" key="3">
    <source>
        <dbReference type="Proteomes" id="UP000003009"/>
    </source>
</evidence>
<gene>
    <name evidence="2" type="ORF">GCWU000324_00607</name>
</gene>
<feature type="region of interest" description="Disordered" evidence="1">
    <location>
        <begin position="71"/>
        <end position="90"/>
    </location>
</feature>
<dbReference type="AlphaFoldDB" id="C4GIB5"/>
<comment type="caution">
    <text evidence="2">The sequence shown here is derived from an EMBL/GenBank/DDBJ whole genome shotgun (WGS) entry which is preliminary data.</text>
</comment>
<name>C4GIB5_9NEIS</name>
<evidence type="ECO:0000313" key="2">
    <source>
        <dbReference type="EMBL" id="EEP68703.1"/>
    </source>
</evidence>
<evidence type="ECO:0000256" key="1">
    <source>
        <dbReference type="SAM" id="MobiDB-lite"/>
    </source>
</evidence>
<dbReference type="Proteomes" id="UP000003009">
    <property type="component" value="Unassembled WGS sequence"/>
</dbReference>
<organism evidence="2 3">
    <name type="scientific">Kingella oralis ATCC 51147</name>
    <dbReference type="NCBI Taxonomy" id="629741"/>
    <lineage>
        <taxon>Bacteria</taxon>
        <taxon>Pseudomonadati</taxon>
        <taxon>Pseudomonadota</taxon>
        <taxon>Betaproteobacteria</taxon>
        <taxon>Neisseriales</taxon>
        <taxon>Neisseriaceae</taxon>
        <taxon>Kingella</taxon>
    </lineage>
</organism>
<feature type="compositionally biased region" description="Basic and acidic residues" evidence="1">
    <location>
        <begin position="81"/>
        <end position="90"/>
    </location>
</feature>
<dbReference type="EMBL" id="ACJW02000002">
    <property type="protein sequence ID" value="EEP68703.1"/>
    <property type="molecule type" value="Genomic_DNA"/>
</dbReference>
<protein>
    <submittedName>
        <fullName evidence="2">Uncharacterized protein</fullName>
    </submittedName>
</protein>
<proteinExistence type="predicted"/>
<reference evidence="2" key="1">
    <citation type="submission" date="2009-04" db="EMBL/GenBank/DDBJ databases">
        <authorList>
            <person name="Weinstock G."/>
            <person name="Sodergren E."/>
            <person name="Clifton S."/>
            <person name="Fulton L."/>
            <person name="Fulton B."/>
            <person name="Courtney L."/>
            <person name="Fronick C."/>
            <person name="Harrison M."/>
            <person name="Strong C."/>
            <person name="Farmer C."/>
            <person name="Delahaunty K."/>
            <person name="Markovic C."/>
            <person name="Hall O."/>
            <person name="Minx P."/>
            <person name="Tomlinson C."/>
            <person name="Mitreva M."/>
            <person name="Nelson J."/>
            <person name="Hou S."/>
            <person name="Wollam A."/>
            <person name="Pepin K.H."/>
            <person name="Johnson M."/>
            <person name="Bhonagiri V."/>
            <person name="Nash W.E."/>
            <person name="Warren W."/>
            <person name="Chinwalla A."/>
            <person name="Mardis E.R."/>
            <person name="Wilson R.K."/>
        </authorList>
    </citation>
    <scope>NUCLEOTIDE SEQUENCE [LARGE SCALE GENOMIC DNA]</scope>
    <source>
        <strain evidence="2">ATCC 51147</strain>
    </source>
</reference>
<accession>C4GIB5</accession>
<feature type="compositionally biased region" description="Basic residues" evidence="1">
    <location>
        <begin position="71"/>
        <end position="80"/>
    </location>
</feature>
<dbReference type="HOGENOM" id="CLU_2436875_0_0_4"/>